<dbReference type="GO" id="GO:0005759">
    <property type="term" value="C:mitochondrial matrix"/>
    <property type="evidence" value="ECO:0007669"/>
    <property type="project" value="UniProtKB-SubCell"/>
</dbReference>
<dbReference type="GO" id="GO:0016491">
    <property type="term" value="F:oxidoreductase activity"/>
    <property type="evidence" value="ECO:0007669"/>
    <property type="project" value="InterPro"/>
</dbReference>
<evidence type="ECO:0000313" key="6">
    <source>
        <dbReference type="EMBL" id="CAB4721418.1"/>
    </source>
</evidence>
<evidence type="ECO:0000259" key="5">
    <source>
        <dbReference type="Pfam" id="PF01593"/>
    </source>
</evidence>
<dbReference type="InterPro" id="IPR036188">
    <property type="entry name" value="FAD/NAD-bd_sf"/>
</dbReference>
<accession>A0A6J6RIL5</accession>
<organism evidence="6">
    <name type="scientific">freshwater metagenome</name>
    <dbReference type="NCBI Taxonomy" id="449393"/>
    <lineage>
        <taxon>unclassified sequences</taxon>
        <taxon>metagenomes</taxon>
        <taxon>ecological metagenomes</taxon>
    </lineage>
</organism>
<feature type="domain" description="Amine oxidase" evidence="5">
    <location>
        <begin position="178"/>
        <end position="328"/>
    </location>
</feature>
<evidence type="ECO:0000256" key="4">
    <source>
        <dbReference type="ARBA" id="ARBA00040298"/>
    </source>
</evidence>
<dbReference type="PANTHER" id="PTHR10668">
    <property type="entry name" value="PHYTOENE DEHYDROGENASE"/>
    <property type="match status" value="1"/>
</dbReference>
<dbReference type="Gene3D" id="3.50.50.60">
    <property type="entry name" value="FAD/NAD(P)-binding domain"/>
    <property type="match status" value="2"/>
</dbReference>
<sequence length="549" mass="58143">MRSPGVSPSPSDVDRQGGRYVEEMSATATPRPHYDVVVVGGGHNGLVSAAYLARAGLTVLVLERLGHTGGAAVSAPAFSGHDVRLSRYSYLVSLMPEALMADLDLDIRLTSRSTASYTPTLRDGEPGGLLVQRPERGKTRRSFRRLCGDDEYAAWQAFYTEVSGVAEVVAPSLLTPLPTERDVRERVDAQIWQDLVERPLGEAVERRFADDTVRGVVATDALIGTFASMHDPSLVQNRCFLYHLIGNGTGEWRVPVGGMGSVTDALAAAAARAGAEIITGAGVSAIRTGADGAEVTWHSRNGEHTVAASYVLAGVAPWVLRILLGEPEDPATKPVGAQLKINLLLDRLPRLRSGIDPTTAFAGTLHLAEDYSELERAYAEAAAGAVPSRLPGEVYCHSLSDPSILGADAAEGRHTLTYFGLHTPATLFEADPAGAKALAVERALASLDEHLVEPIASCLSRDAEGNPCLEAKIPQDIEADLAMPGGHIFHGDLEWPWAPTRARLDTPAQQWGVQTGLDRVLLCGSGARRGGAVSGIAGHNAAHAVLASR</sequence>
<comment type="subcellular location">
    <subcellularLocation>
        <location evidence="1">Mitochondrion matrix</location>
    </subcellularLocation>
</comment>
<dbReference type="GO" id="GO:0005829">
    <property type="term" value="C:cytosol"/>
    <property type="evidence" value="ECO:0007669"/>
    <property type="project" value="TreeGrafter"/>
</dbReference>
<proteinExistence type="predicted"/>
<reference evidence="6" key="1">
    <citation type="submission" date="2020-05" db="EMBL/GenBank/DDBJ databases">
        <authorList>
            <person name="Chiriac C."/>
            <person name="Salcher M."/>
            <person name="Ghai R."/>
            <person name="Kavagutti S V."/>
        </authorList>
    </citation>
    <scope>NUCLEOTIDE SEQUENCE</scope>
</reference>
<dbReference type="InterPro" id="IPR002937">
    <property type="entry name" value="Amino_oxidase"/>
</dbReference>
<dbReference type="SUPFAM" id="SSF51905">
    <property type="entry name" value="FAD/NAD(P)-binding domain"/>
    <property type="match status" value="1"/>
</dbReference>
<name>A0A6J6RIL5_9ZZZZ</name>
<dbReference type="AlphaFoldDB" id="A0A6J6RIL5"/>
<dbReference type="EMBL" id="CAEZXR010000264">
    <property type="protein sequence ID" value="CAB4721418.1"/>
    <property type="molecule type" value="Genomic_DNA"/>
</dbReference>
<comment type="subunit">
    <text evidence="3">Interacts with COX5B; this interaction may contribute to localize PYROXD2 to the inner face of the inner mitochondrial membrane.</text>
</comment>
<dbReference type="Pfam" id="PF01593">
    <property type="entry name" value="Amino_oxidase"/>
    <property type="match status" value="1"/>
</dbReference>
<evidence type="ECO:0000256" key="3">
    <source>
        <dbReference type="ARBA" id="ARBA00038825"/>
    </source>
</evidence>
<comment type="function">
    <text evidence="2">Probable oxidoreductase that may play a role as regulator of mitochondrial function.</text>
</comment>
<protein>
    <recommendedName>
        <fullName evidence="4">Pyridine nucleotide-disulfide oxidoreductase domain-containing protein 2</fullName>
    </recommendedName>
</protein>
<dbReference type="Pfam" id="PF13450">
    <property type="entry name" value="NAD_binding_8"/>
    <property type="match status" value="1"/>
</dbReference>
<evidence type="ECO:0000256" key="2">
    <source>
        <dbReference type="ARBA" id="ARBA00037217"/>
    </source>
</evidence>
<dbReference type="PANTHER" id="PTHR10668:SF103">
    <property type="entry name" value="PYRIDINE NUCLEOTIDE-DISULFIDE OXIDOREDUCTASE DOMAIN-CONTAINING PROTEIN 2"/>
    <property type="match status" value="1"/>
</dbReference>
<gene>
    <name evidence="6" type="ORF">UFOPK2579_02008</name>
</gene>
<evidence type="ECO:0000256" key="1">
    <source>
        <dbReference type="ARBA" id="ARBA00004305"/>
    </source>
</evidence>